<name>A0A8K0G9G9_IGNLU</name>
<organism evidence="4 5">
    <name type="scientific">Ignelater luminosus</name>
    <name type="common">Cucubano</name>
    <name type="synonym">Pyrophorus luminosus</name>
    <dbReference type="NCBI Taxonomy" id="2038154"/>
    <lineage>
        <taxon>Eukaryota</taxon>
        <taxon>Metazoa</taxon>
        <taxon>Ecdysozoa</taxon>
        <taxon>Arthropoda</taxon>
        <taxon>Hexapoda</taxon>
        <taxon>Insecta</taxon>
        <taxon>Pterygota</taxon>
        <taxon>Neoptera</taxon>
        <taxon>Endopterygota</taxon>
        <taxon>Coleoptera</taxon>
        <taxon>Polyphaga</taxon>
        <taxon>Elateriformia</taxon>
        <taxon>Elateroidea</taxon>
        <taxon>Elateridae</taxon>
        <taxon>Agrypninae</taxon>
        <taxon>Pyrophorini</taxon>
        <taxon>Ignelater</taxon>
    </lineage>
</organism>
<sequence length="462" mass="53845">MLSEKDSVLPYLSTENYCEKFSEVNSSALFEAILKETSKESYDYNIMLRFCLNINNGDEIVLRLIQEGCDPNSKCLCIQKPSLLHIAISKSKLDVARELIKRGADVNARYILNITPLHVAAKKGDANAVRLLLRYGADVHLLNELNESALECAIWYFSTDVVDTLKHFYSNTELLVSAAKVTNSLGVTLTIEYLRAEKDLNHLSNDGLCNLIILSTLTEKRELFELFWNKVDHSRCFDALLHCKAVISYLQDAILPGGYRFHLYTTKFLELSSKDRQHLIYRYLRLGYKFNWKVIECLYKRFGFNEELKAVIHCDGYSQQTSFELCENLYLYFMFNISEPSTNTISYIFNYLFAYDITYDNDTFWRYSNALRLFSLPINAKKQLLEIINSLDRRSSKKISDLFNKVVTTPSLTELSRTKARDYIKQYYNIKRPYQFIEVVEKLNLPPLIEDIIMFKAPIYYY</sequence>
<dbReference type="InterPro" id="IPR002110">
    <property type="entry name" value="Ankyrin_rpt"/>
</dbReference>
<dbReference type="EMBL" id="VTPC01004935">
    <property type="protein sequence ID" value="KAF2896550.1"/>
    <property type="molecule type" value="Genomic_DNA"/>
</dbReference>
<evidence type="ECO:0000313" key="5">
    <source>
        <dbReference type="Proteomes" id="UP000801492"/>
    </source>
</evidence>
<dbReference type="PROSITE" id="PS50088">
    <property type="entry name" value="ANK_REPEAT"/>
    <property type="match status" value="2"/>
</dbReference>
<evidence type="ECO:0000256" key="1">
    <source>
        <dbReference type="ARBA" id="ARBA00022737"/>
    </source>
</evidence>
<dbReference type="GO" id="GO:0071356">
    <property type="term" value="P:cellular response to tumor necrosis factor"/>
    <property type="evidence" value="ECO:0007669"/>
    <property type="project" value="TreeGrafter"/>
</dbReference>
<gene>
    <name evidence="4" type="ORF">ILUMI_09600</name>
</gene>
<dbReference type="InterPro" id="IPR036770">
    <property type="entry name" value="Ankyrin_rpt-contain_sf"/>
</dbReference>
<accession>A0A8K0G9G9</accession>
<proteinExistence type="predicted"/>
<comment type="caution">
    <text evidence="4">The sequence shown here is derived from an EMBL/GenBank/DDBJ whole genome shotgun (WGS) entry which is preliminary data.</text>
</comment>
<keyword evidence="5" id="KW-1185">Reference proteome</keyword>
<dbReference type="SUPFAM" id="SSF48403">
    <property type="entry name" value="Ankyrin repeat"/>
    <property type="match status" value="1"/>
</dbReference>
<protein>
    <recommendedName>
        <fullName evidence="6">Ankyrin repeat protein</fullName>
    </recommendedName>
</protein>
<keyword evidence="2 3" id="KW-0040">ANK repeat</keyword>
<dbReference type="Gene3D" id="1.25.40.20">
    <property type="entry name" value="Ankyrin repeat-containing domain"/>
    <property type="match status" value="1"/>
</dbReference>
<dbReference type="AlphaFoldDB" id="A0A8K0G9G9"/>
<dbReference type="Pfam" id="PF12796">
    <property type="entry name" value="Ank_2"/>
    <property type="match status" value="1"/>
</dbReference>
<evidence type="ECO:0000256" key="2">
    <source>
        <dbReference type="ARBA" id="ARBA00023043"/>
    </source>
</evidence>
<evidence type="ECO:0008006" key="6">
    <source>
        <dbReference type="Google" id="ProtNLM"/>
    </source>
</evidence>
<evidence type="ECO:0000313" key="4">
    <source>
        <dbReference type="EMBL" id="KAF2896550.1"/>
    </source>
</evidence>
<dbReference type="GO" id="GO:0051059">
    <property type="term" value="F:NF-kappaB binding"/>
    <property type="evidence" value="ECO:0007669"/>
    <property type="project" value="TreeGrafter"/>
</dbReference>
<dbReference type="OrthoDB" id="6431538at2759"/>
<dbReference type="PANTHER" id="PTHR46680">
    <property type="entry name" value="NF-KAPPA-B INHIBITOR ALPHA"/>
    <property type="match status" value="1"/>
</dbReference>
<dbReference type="GO" id="GO:0005829">
    <property type="term" value="C:cytosol"/>
    <property type="evidence" value="ECO:0007669"/>
    <property type="project" value="TreeGrafter"/>
</dbReference>
<keyword evidence="1" id="KW-0677">Repeat</keyword>
<feature type="repeat" description="ANK" evidence="3">
    <location>
        <begin position="112"/>
        <end position="144"/>
    </location>
</feature>
<evidence type="ECO:0000256" key="3">
    <source>
        <dbReference type="PROSITE-ProRule" id="PRU00023"/>
    </source>
</evidence>
<dbReference type="PANTHER" id="PTHR46680:SF3">
    <property type="entry name" value="NF-KAPPA-B INHIBITOR CACTUS"/>
    <property type="match status" value="1"/>
</dbReference>
<dbReference type="Proteomes" id="UP000801492">
    <property type="component" value="Unassembled WGS sequence"/>
</dbReference>
<dbReference type="InterPro" id="IPR051070">
    <property type="entry name" value="NF-kappa-B_inhibitor"/>
</dbReference>
<feature type="repeat" description="ANK" evidence="3">
    <location>
        <begin position="79"/>
        <end position="111"/>
    </location>
</feature>
<reference evidence="4" key="1">
    <citation type="submission" date="2019-08" db="EMBL/GenBank/DDBJ databases">
        <title>The genome of the North American firefly Photinus pyralis.</title>
        <authorList>
            <consortium name="Photinus pyralis genome working group"/>
            <person name="Fallon T.R."/>
            <person name="Sander Lower S.E."/>
            <person name="Weng J.-K."/>
        </authorList>
    </citation>
    <scope>NUCLEOTIDE SEQUENCE</scope>
    <source>
        <strain evidence="4">TRF0915ILg1</strain>
        <tissue evidence="4">Whole body</tissue>
    </source>
</reference>
<dbReference type="PROSITE" id="PS50297">
    <property type="entry name" value="ANK_REP_REGION"/>
    <property type="match status" value="2"/>
</dbReference>
<dbReference type="SMART" id="SM00248">
    <property type="entry name" value="ANK"/>
    <property type="match status" value="4"/>
</dbReference>